<reference evidence="2" key="1">
    <citation type="submission" date="2022-11" db="UniProtKB">
        <authorList>
            <consortium name="WormBaseParasite"/>
        </authorList>
    </citation>
    <scope>IDENTIFICATION</scope>
</reference>
<keyword evidence="1" id="KW-1185">Reference proteome</keyword>
<organism evidence="1 2">
    <name type="scientific">Parascaris univalens</name>
    <name type="common">Nematode worm</name>
    <dbReference type="NCBI Taxonomy" id="6257"/>
    <lineage>
        <taxon>Eukaryota</taxon>
        <taxon>Metazoa</taxon>
        <taxon>Ecdysozoa</taxon>
        <taxon>Nematoda</taxon>
        <taxon>Chromadorea</taxon>
        <taxon>Rhabditida</taxon>
        <taxon>Spirurina</taxon>
        <taxon>Ascaridomorpha</taxon>
        <taxon>Ascaridoidea</taxon>
        <taxon>Ascarididae</taxon>
        <taxon>Parascaris</taxon>
    </lineage>
</organism>
<dbReference type="AlphaFoldDB" id="A0A915C1A6"/>
<dbReference type="Proteomes" id="UP000887569">
    <property type="component" value="Unplaced"/>
</dbReference>
<proteinExistence type="predicted"/>
<dbReference type="WBParaSite" id="PgR078_g009_t07">
    <property type="protein sequence ID" value="PgR078_g009_t07"/>
    <property type="gene ID" value="PgR078_g009"/>
</dbReference>
<name>A0A915C1A6_PARUN</name>
<protein>
    <submittedName>
        <fullName evidence="2">Uncharacterized protein</fullName>
    </submittedName>
</protein>
<evidence type="ECO:0000313" key="1">
    <source>
        <dbReference type="Proteomes" id="UP000887569"/>
    </source>
</evidence>
<accession>A0A915C1A6</accession>
<evidence type="ECO:0000313" key="2">
    <source>
        <dbReference type="WBParaSite" id="PgR078_g009_t07"/>
    </source>
</evidence>
<sequence length="38" mass="4477">MMITYQCCCELLPTEDPRSCCDVSDDQLRRFLIVRVSH</sequence>